<dbReference type="Gene3D" id="3.90.70.30">
    <property type="entry name" value="Phytochelatin synthase, N-terminal domain"/>
    <property type="match status" value="1"/>
</dbReference>
<evidence type="ECO:0000256" key="4">
    <source>
        <dbReference type="ARBA" id="ARBA00022723"/>
    </source>
</evidence>
<keyword evidence="3" id="KW-0808">Transferase</keyword>
<dbReference type="EMBL" id="JACJPY010000090">
    <property type="protein sequence ID" value="MBD2152239.1"/>
    <property type="molecule type" value="Genomic_DNA"/>
</dbReference>
<dbReference type="Pfam" id="PF05023">
    <property type="entry name" value="Phytochelatin"/>
    <property type="match status" value="1"/>
</dbReference>
<feature type="signal peptide" evidence="5">
    <location>
        <begin position="1"/>
        <end position="29"/>
    </location>
</feature>
<comment type="caution">
    <text evidence="7">The sequence shown here is derived from an EMBL/GenBank/DDBJ whole genome shotgun (WGS) entry which is preliminary data.</text>
</comment>
<evidence type="ECO:0000313" key="8">
    <source>
        <dbReference type="Proteomes" id="UP000631421"/>
    </source>
</evidence>
<dbReference type="InterPro" id="IPR038156">
    <property type="entry name" value="PCS_N_sf"/>
</dbReference>
<evidence type="ECO:0000256" key="3">
    <source>
        <dbReference type="ARBA" id="ARBA00022679"/>
    </source>
</evidence>
<dbReference type="InterPro" id="IPR040409">
    <property type="entry name" value="PCS-like"/>
</dbReference>
<organism evidence="7 8">
    <name type="scientific">Pseudanabaena cinerea FACHB-1277</name>
    <dbReference type="NCBI Taxonomy" id="2949581"/>
    <lineage>
        <taxon>Bacteria</taxon>
        <taxon>Bacillati</taxon>
        <taxon>Cyanobacteriota</taxon>
        <taxon>Cyanophyceae</taxon>
        <taxon>Pseudanabaenales</taxon>
        <taxon>Pseudanabaenaceae</taxon>
        <taxon>Pseudanabaena</taxon>
        <taxon>Pseudanabaena cinerea</taxon>
    </lineage>
</organism>
<name>A0A926Z9W0_9CYAN</name>
<keyword evidence="8" id="KW-1185">Reference proteome</keyword>
<reference evidence="7" key="2">
    <citation type="submission" date="2020-08" db="EMBL/GenBank/DDBJ databases">
        <authorList>
            <person name="Chen M."/>
            <person name="Teng W."/>
            <person name="Zhao L."/>
            <person name="Hu C."/>
            <person name="Zhou Y."/>
            <person name="Han B."/>
            <person name="Song L."/>
            <person name="Shu W."/>
        </authorList>
    </citation>
    <scope>NUCLEOTIDE SEQUENCE</scope>
    <source>
        <strain evidence="7">FACHB-1277</strain>
    </source>
</reference>
<accession>A0A926Z9W0</accession>
<evidence type="ECO:0000259" key="6">
    <source>
        <dbReference type="PROSITE" id="PS51443"/>
    </source>
</evidence>
<dbReference type="GO" id="GO:0016756">
    <property type="term" value="F:glutathione gamma-glutamylcysteinyltransferase activity"/>
    <property type="evidence" value="ECO:0007669"/>
    <property type="project" value="UniProtKB-EC"/>
</dbReference>
<dbReference type="GO" id="GO:0046872">
    <property type="term" value="F:metal ion binding"/>
    <property type="evidence" value="ECO:0007669"/>
    <property type="project" value="UniProtKB-KW"/>
</dbReference>
<keyword evidence="5" id="KW-0732">Signal</keyword>
<dbReference type="Proteomes" id="UP000631421">
    <property type="component" value="Unassembled WGS sequence"/>
</dbReference>
<keyword evidence="2" id="KW-0104">Cadmium</keyword>
<protein>
    <recommendedName>
        <fullName evidence="1">glutathione gamma-glutamylcysteinyltransferase</fullName>
        <ecNumber evidence="1">2.3.2.15</ecNumber>
    </recommendedName>
</protein>
<feature type="chain" id="PRO_5037426129" description="glutathione gamma-glutamylcysteinyltransferase" evidence="5">
    <location>
        <begin position="30"/>
        <end position="234"/>
    </location>
</feature>
<dbReference type="GO" id="GO:0010038">
    <property type="term" value="P:response to metal ion"/>
    <property type="evidence" value="ECO:0007669"/>
    <property type="project" value="InterPro"/>
</dbReference>
<dbReference type="PANTHER" id="PTHR33447">
    <property type="entry name" value="GLUTATHIONE GAMMA-GLUTAMYLCYSTEINYLTRANSFERASE"/>
    <property type="match status" value="1"/>
</dbReference>
<dbReference type="PANTHER" id="PTHR33447:SF20">
    <property type="entry name" value="GLUTATHIONE GAMMA-GLUTAMYLCYSTEINYLTRANSFERASE"/>
    <property type="match status" value="1"/>
</dbReference>
<sequence>MVHKVSSKVNLAIKALILGFALSACSAIAQPLALPDNLISITSDSGKKLLSASQSKTDYPPLSEYFVTQSHPAYCGVASMTIVINALHGDRKLTQDNFFDNQKTNQIASALSIQWRGMNLDTLGKLLESHNVKVQVYHATDTNLSTFRDLVTENLKQSNNFVLVNYLRRSIGQESGGHISPIAAYDRSTDRFLILYVASYKYPPVWVKAEELWQSINTIDNDGGKTRGFVLVSP</sequence>
<dbReference type="GO" id="GO:0046938">
    <property type="term" value="P:phytochelatin biosynthetic process"/>
    <property type="evidence" value="ECO:0007669"/>
    <property type="project" value="InterPro"/>
</dbReference>
<feature type="domain" description="Peptidase C83" evidence="6">
    <location>
        <begin position="22"/>
        <end position="234"/>
    </location>
</feature>
<dbReference type="InterPro" id="IPR038765">
    <property type="entry name" value="Papain-like_cys_pep_sf"/>
</dbReference>
<dbReference type="InterPro" id="IPR007719">
    <property type="entry name" value="PCS_N"/>
</dbReference>
<evidence type="ECO:0000256" key="5">
    <source>
        <dbReference type="SAM" id="SignalP"/>
    </source>
</evidence>
<evidence type="ECO:0000256" key="2">
    <source>
        <dbReference type="ARBA" id="ARBA00022539"/>
    </source>
</evidence>
<dbReference type="AlphaFoldDB" id="A0A926Z9W0"/>
<proteinExistence type="predicted"/>
<dbReference type="PROSITE" id="PS51257">
    <property type="entry name" value="PROKAR_LIPOPROTEIN"/>
    <property type="match status" value="1"/>
</dbReference>
<dbReference type="EC" id="2.3.2.15" evidence="1"/>
<evidence type="ECO:0000313" key="7">
    <source>
        <dbReference type="EMBL" id="MBD2152239.1"/>
    </source>
</evidence>
<evidence type="ECO:0000256" key="1">
    <source>
        <dbReference type="ARBA" id="ARBA00012468"/>
    </source>
</evidence>
<dbReference type="SUPFAM" id="SSF54001">
    <property type="entry name" value="Cysteine proteinases"/>
    <property type="match status" value="1"/>
</dbReference>
<dbReference type="PROSITE" id="PS51443">
    <property type="entry name" value="PCS"/>
    <property type="match status" value="1"/>
</dbReference>
<gene>
    <name evidence="7" type="ORF">H6F44_19255</name>
</gene>
<reference evidence="7" key="1">
    <citation type="journal article" date="2015" name="ISME J.">
        <title>Draft Genome Sequence of Streptomyces incarnatus NRRL8089, which Produces the Nucleoside Antibiotic Sinefungin.</title>
        <authorList>
            <person name="Oshima K."/>
            <person name="Hattori M."/>
            <person name="Shimizu H."/>
            <person name="Fukuda K."/>
            <person name="Nemoto M."/>
            <person name="Inagaki K."/>
            <person name="Tamura T."/>
        </authorList>
    </citation>
    <scope>NUCLEOTIDE SEQUENCE</scope>
    <source>
        <strain evidence="7">FACHB-1277</strain>
    </source>
</reference>
<keyword evidence="4" id="KW-0479">Metal-binding</keyword>